<keyword evidence="13" id="KW-0067">ATP-binding</keyword>
<comment type="caution">
    <text evidence="20">The sequence shown here is derived from an EMBL/GenBank/DDBJ whole genome shotgun (WGS) entry which is preliminary data.</text>
</comment>
<evidence type="ECO:0000256" key="10">
    <source>
        <dbReference type="ARBA" id="ARBA00022737"/>
    </source>
</evidence>
<dbReference type="OrthoDB" id="9813940at2"/>
<dbReference type="InterPro" id="IPR000014">
    <property type="entry name" value="PAS"/>
</dbReference>
<evidence type="ECO:0000256" key="14">
    <source>
        <dbReference type="ARBA" id="ARBA00022991"/>
    </source>
</evidence>
<dbReference type="Gene3D" id="2.10.70.100">
    <property type="match status" value="1"/>
</dbReference>
<dbReference type="PROSITE" id="PS50112">
    <property type="entry name" value="PAS"/>
    <property type="match status" value="1"/>
</dbReference>
<evidence type="ECO:0000256" key="6">
    <source>
        <dbReference type="ARBA" id="ARBA00022606"/>
    </source>
</evidence>
<dbReference type="Gene3D" id="3.30.565.10">
    <property type="entry name" value="Histidine kinase-like ATPase, C-terminal domain"/>
    <property type="match status" value="1"/>
</dbReference>
<keyword evidence="8" id="KW-0288">FMN</keyword>
<feature type="transmembrane region" description="Helical" evidence="17">
    <location>
        <begin position="106"/>
        <end position="125"/>
    </location>
</feature>
<reference evidence="20 21" key="1">
    <citation type="journal article" date="2019" name="Microorganisms">
        <title>Genome Insights into the Novel Species Microvirga brassicacearum, a Rapeseed Endophyte with Biotechnological Potential.</title>
        <authorList>
            <person name="Jimenez-Gomez A."/>
            <person name="Saati-Santamaria Z."/>
            <person name="Igual J.M."/>
            <person name="Rivas R."/>
            <person name="Mateos P.F."/>
            <person name="Garcia-Fraile P."/>
        </authorList>
    </citation>
    <scope>NUCLEOTIDE SEQUENCE [LARGE SCALE GENOMIC DNA]</scope>
    <source>
        <strain evidence="20 21">CDVBN77</strain>
    </source>
</reference>
<evidence type="ECO:0000256" key="9">
    <source>
        <dbReference type="ARBA" id="ARBA00022679"/>
    </source>
</evidence>
<dbReference type="PROSITE" id="PS50113">
    <property type="entry name" value="PAC"/>
    <property type="match status" value="1"/>
</dbReference>
<evidence type="ECO:0000313" key="21">
    <source>
        <dbReference type="Proteomes" id="UP000325684"/>
    </source>
</evidence>
<protein>
    <recommendedName>
        <fullName evidence="3">Blue-light-activated histidine kinase</fullName>
        <ecNumber evidence="2">2.7.13.3</ecNumber>
    </recommendedName>
</protein>
<keyword evidence="11" id="KW-0547">Nucleotide-binding</keyword>
<evidence type="ECO:0000256" key="5">
    <source>
        <dbReference type="ARBA" id="ARBA00022553"/>
    </source>
</evidence>
<dbReference type="InterPro" id="IPR036890">
    <property type="entry name" value="HATPase_C_sf"/>
</dbReference>
<evidence type="ECO:0000256" key="8">
    <source>
        <dbReference type="ARBA" id="ARBA00022643"/>
    </source>
</evidence>
<dbReference type="InterPro" id="IPR000700">
    <property type="entry name" value="PAS-assoc_C"/>
</dbReference>
<dbReference type="Pfam" id="PF08447">
    <property type="entry name" value="PAS_3"/>
    <property type="match status" value="1"/>
</dbReference>
<gene>
    <name evidence="20" type="ORF">FEZ63_13205</name>
</gene>
<evidence type="ECO:0000256" key="12">
    <source>
        <dbReference type="ARBA" id="ARBA00022777"/>
    </source>
</evidence>
<evidence type="ECO:0000256" key="11">
    <source>
        <dbReference type="ARBA" id="ARBA00022741"/>
    </source>
</evidence>
<dbReference type="InterPro" id="IPR011102">
    <property type="entry name" value="Sig_transdc_His_kinase_HWE"/>
</dbReference>
<keyword evidence="17" id="KW-1133">Transmembrane helix</keyword>
<keyword evidence="21" id="KW-1185">Reference proteome</keyword>
<keyword evidence="14" id="KW-0157">Chromophore</keyword>
<dbReference type="NCBIfam" id="TIGR00229">
    <property type="entry name" value="sensory_box"/>
    <property type="match status" value="1"/>
</dbReference>
<keyword evidence="6" id="KW-0716">Sensory transduction</keyword>
<dbReference type="SMART" id="SM00911">
    <property type="entry name" value="HWE_HK"/>
    <property type="match status" value="1"/>
</dbReference>
<keyword evidence="10" id="KW-0677">Repeat</keyword>
<dbReference type="InterPro" id="IPR013655">
    <property type="entry name" value="PAS_fold_3"/>
</dbReference>
<dbReference type="SMART" id="SM00086">
    <property type="entry name" value="PAC"/>
    <property type="match status" value="1"/>
</dbReference>
<evidence type="ECO:0000256" key="1">
    <source>
        <dbReference type="ARBA" id="ARBA00000085"/>
    </source>
</evidence>
<evidence type="ECO:0000313" key="20">
    <source>
        <dbReference type="EMBL" id="KAB0266590.1"/>
    </source>
</evidence>
<dbReference type="InterPro" id="IPR001610">
    <property type="entry name" value="PAC"/>
</dbReference>
<keyword evidence="4" id="KW-0600">Photoreceptor protein</keyword>
<dbReference type="Pfam" id="PF07536">
    <property type="entry name" value="HWE_HK"/>
    <property type="match status" value="1"/>
</dbReference>
<accession>A0A5N3PA22</accession>
<dbReference type="AlphaFoldDB" id="A0A5N3PA22"/>
<dbReference type="GO" id="GO:0009881">
    <property type="term" value="F:photoreceptor activity"/>
    <property type="evidence" value="ECO:0007669"/>
    <property type="project" value="UniProtKB-KW"/>
</dbReference>
<dbReference type="GO" id="GO:0005524">
    <property type="term" value="F:ATP binding"/>
    <property type="evidence" value="ECO:0007669"/>
    <property type="project" value="UniProtKB-KW"/>
</dbReference>
<keyword evidence="17" id="KW-0812">Transmembrane</keyword>
<evidence type="ECO:0000256" key="2">
    <source>
        <dbReference type="ARBA" id="ARBA00012438"/>
    </source>
</evidence>
<evidence type="ECO:0000256" key="4">
    <source>
        <dbReference type="ARBA" id="ARBA00022543"/>
    </source>
</evidence>
<dbReference type="Proteomes" id="UP000325684">
    <property type="component" value="Unassembled WGS sequence"/>
</dbReference>
<dbReference type="PANTHER" id="PTHR41523:SF7">
    <property type="entry name" value="HISTIDINE KINASE"/>
    <property type="match status" value="1"/>
</dbReference>
<comment type="catalytic activity">
    <reaction evidence="1">
        <text>ATP + protein L-histidine = ADP + protein N-phospho-L-histidine.</text>
        <dbReference type="EC" id="2.7.13.3"/>
    </reaction>
</comment>
<dbReference type="EC" id="2.7.13.3" evidence="2"/>
<dbReference type="EMBL" id="VCMV01000020">
    <property type="protein sequence ID" value="KAB0266590.1"/>
    <property type="molecule type" value="Genomic_DNA"/>
</dbReference>
<keyword evidence="15" id="KW-0843">Virulence</keyword>
<keyword evidence="7" id="KW-0285">Flavoprotein</keyword>
<keyword evidence="5" id="KW-0597">Phosphoprotein</keyword>
<evidence type="ECO:0000256" key="7">
    <source>
        <dbReference type="ARBA" id="ARBA00022630"/>
    </source>
</evidence>
<dbReference type="RefSeq" id="WP_150945154.1">
    <property type="nucleotide sequence ID" value="NZ_VCMV01000020.1"/>
</dbReference>
<evidence type="ECO:0000256" key="3">
    <source>
        <dbReference type="ARBA" id="ARBA00021740"/>
    </source>
</evidence>
<keyword evidence="16" id="KW-0675">Receptor</keyword>
<dbReference type="InterPro" id="IPR035965">
    <property type="entry name" value="PAS-like_dom_sf"/>
</dbReference>
<feature type="domain" description="PAS" evidence="18">
    <location>
        <begin position="131"/>
        <end position="203"/>
    </location>
</feature>
<feature type="domain" description="PAC" evidence="19">
    <location>
        <begin position="205"/>
        <end position="257"/>
    </location>
</feature>
<dbReference type="SUPFAM" id="SSF55785">
    <property type="entry name" value="PYP-like sensor domain (PAS domain)"/>
    <property type="match status" value="1"/>
</dbReference>
<proteinExistence type="predicted"/>
<dbReference type="PANTHER" id="PTHR41523">
    <property type="entry name" value="TWO-COMPONENT SYSTEM SENSOR PROTEIN"/>
    <property type="match status" value="1"/>
</dbReference>
<dbReference type="CDD" id="cd00130">
    <property type="entry name" value="PAS"/>
    <property type="match status" value="1"/>
</dbReference>
<name>A0A5N3PA22_9HYPH</name>
<evidence type="ECO:0000256" key="15">
    <source>
        <dbReference type="ARBA" id="ARBA00023026"/>
    </source>
</evidence>
<feature type="transmembrane region" description="Helical" evidence="17">
    <location>
        <begin position="25"/>
        <end position="44"/>
    </location>
</feature>
<keyword evidence="12" id="KW-0418">Kinase</keyword>
<keyword evidence="17" id="KW-0472">Membrane</keyword>
<evidence type="ECO:0000259" key="19">
    <source>
        <dbReference type="PROSITE" id="PS50113"/>
    </source>
</evidence>
<evidence type="ECO:0000256" key="16">
    <source>
        <dbReference type="ARBA" id="ARBA00023170"/>
    </source>
</evidence>
<evidence type="ECO:0000256" key="17">
    <source>
        <dbReference type="SAM" id="Phobius"/>
    </source>
</evidence>
<feature type="transmembrane region" description="Helical" evidence="17">
    <location>
        <begin position="56"/>
        <end position="86"/>
    </location>
</feature>
<keyword evidence="9" id="KW-0808">Transferase</keyword>
<evidence type="ECO:0000259" key="18">
    <source>
        <dbReference type="PROSITE" id="PS50112"/>
    </source>
</evidence>
<dbReference type="SMART" id="SM00091">
    <property type="entry name" value="PAS"/>
    <property type="match status" value="1"/>
</dbReference>
<dbReference type="Gene3D" id="3.30.450.20">
    <property type="entry name" value="PAS domain"/>
    <property type="match status" value="1"/>
</dbReference>
<organism evidence="20 21">
    <name type="scientific">Microvirga brassicacearum</name>
    <dbReference type="NCBI Taxonomy" id="2580413"/>
    <lineage>
        <taxon>Bacteria</taxon>
        <taxon>Pseudomonadati</taxon>
        <taxon>Pseudomonadota</taxon>
        <taxon>Alphaproteobacteria</taxon>
        <taxon>Hyphomicrobiales</taxon>
        <taxon>Methylobacteriaceae</taxon>
        <taxon>Microvirga</taxon>
    </lineage>
</organism>
<evidence type="ECO:0000256" key="13">
    <source>
        <dbReference type="ARBA" id="ARBA00022840"/>
    </source>
</evidence>
<dbReference type="GO" id="GO:0004673">
    <property type="term" value="F:protein histidine kinase activity"/>
    <property type="evidence" value="ECO:0007669"/>
    <property type="project" value="UniProtKB-EC"/>
</dbReference>
<sequence length="448" mass="48824">MFLSLRALPALLIRSTKLIPTHSSLAYGLAVAMVSTAVLVRLSLHPLLGDTLCDVMLYPVVLVAAVLGGGRVGLFALLLGAVSILLFRRGDNHGLADPRALMDLGLYLLAGGLSVVVAASLRAAVERLEVAQERLVAALEASGTGTWRWNLRSKHVEWDPALIHLFGLDPDNAPRTEAEFARFIHPDDHAHVRKTINEAVIRGVADYEFRAVLPNGAVRWMYARSRMIRDGKGPAALMIGACLDITERKLAQERQTLLVHELNHRVKNTLSVVQSLALQTLRGSSTLEAFRDAFQARLFALSATHNILTEGLWESACMREILNAELKPFGGIDERRVCATGEPIRLTPRQALGFGMAFHELATNAVKYGSLSATQGSVAIAWRTAPDPDGRPLLLVDWIERDGPAVTEPSRRGFGSKLIERSICAELDGALQMRFDPSGLNCSFSVPL</sequence>